<evidence type="ECO:0000256" key="1">
    <source>
        <dbReference type="SAM" id="MobiDB-lite"/>
    </source>
</evidence>
<accession>A0AAV7WXA1</accession>
<evidence type="ECO:0000313" key="2">
    <source>
        <dbReference type="EMBL" id="KAJ1217632.1"/>
    </source>
</evidence>
<evidence type="ECO:0000313" key="3">
    <source>
        <dbReference type="Proteomes" id="UP001066276"/>
    </source>
</evidence>
<feature type="region of interest" description="Disordered" evidence="1">
    <location>
        <begin position="1"/>
        <end position="84"/>
    </location>
</feature>
<gene>
    <name evidence="2" type="ORF">NDU88_005225</name>
</gene>
<comment type="caution">
    <text evidence="2">The sequence shown here is derived from an EMBL/GenBank/DDBJ whole genome shotgun (WGS) entry which is preliminary data.</text>
</comment>
<proteinExistence type="predicted"/>
<name>A0AAV7WXA1_PLEWA</name>
<feature type="compositionally biased region" description="Low complexity" evidence="1">
    <location>
        <begin position="40"/>
        <end position="52"/>
    </location>
</feature>
<feature type="compositionally biased region" description="Polar residues" evidence="1">
    <location>
        <begin position="62"/>
        <end position="76"/>
    </location>
</feature>
<protein>
    <submittedName>
        <fullName evidence="2">Uncharacterized protein</fullName>
    </submittedName>
</protein>
<dbReference type="Proteomes" id="UP001066276">
    <property type="component" value="Chromosome 1_1"/>
</dbReference>
<reference evidence="2" key="1">
    <citation type="journal article" date="2022" name="bioRxiv">
        <title>Sequencing and chromosome-scale assembly of the giantPleurodeles waltlgenome.</title>
        <authorList>
            <person name="Brown T."/>
            <person name="Elewa A."/>
            <person name="Iarovenko S."/>
            <person name="Subramanian E."/>
            <person name="Araus A.J."/>
            <person name="Petzold A."/>
            <person name="Susuki M."/>
            <person name="Suzuki K.-i.T."/>
            <person name="Hayashi T."/>
            <person name="Toyoda A."/>
            <person name="Oliveira C."/>
            <person name="Osipova E."/>
            <person name="Leigh N.D."/>
            <person name="Simon A."/>
            <person name="Yun M.H."/>
        </authorList>
    </citation>
    <scope>NUCLEOTIDE SEQUENCE</scope>
    <source>
        <strain evidence="2">20211129_DDA</strain>
        <tissue evidence="2">Liver</tissue>
    </source>
</reference>
<dbReference type="AlphaFoldDB" id="A0AAV7WXA1"/>
<sequence length="84" mass="8507">MSGVHDLDVIQTPTNPAASLVEGGDFKSLSGRNGERGQRAAAAPAGKANQEAVQERSVADTAATNNVPYQTAQTEKTPGPGGGM</sequence>
<organism evidence="2 3">
    <name type="scientific">Pleurodeles waltl</name>
    <name type="common">Iberian ribbed newt</name>
    <dbReference type="NCBI Taxonomy" id="8319"/>
    <lineage>
        <taxon>Eukaryota</taxon>
        <taxon>Metazoa</taxon>
        <taxon>Chordata</taxon>
        <taxon>Craniata</taxon>
        <taxon>Vertebrata</taxon>
        <taxon>Euteleostomi</taxon>
        <taxon>Amphibia</taxon>
        <taxon>Batrachia</taxon>
        <taxon>Caudata</taxon>
        <taxon>Salamandroidea</taxon>
        <taxon>Salamandridae</taxon>
        <taxon>Pleurodelinae</taxon>
        <taxon>Pleurodeles</taxon>
    </lineage>
</organism>
<dbReference type="EMBL" id="JANPWB010000001">
    <property type="protein sequence ID" value="KAJ1217632.1"/>
    <property type="molecule type" value="Genomic_DNA"/>
</dbReference>
<keyword evidence="3" id="KW-1185">Reference proteome</keyword>